<dbReference type="Proteomes" id="UP001596408">
    <property type="component" value="Unassembled WGS sequence"/>
</dbReference>
<keyword evidence="1" id="KW-0812">Transmembrane</keyword>
<protein>
    <submittedName>
        <fullName evidence="2">Uncharacterized protein</fullName>
    </submittedName>
</protein>
<keyword evidence="3" id="KW-1185">Reference proteome</keyword>
<dbReference type="EMBL" id="JBHSXH010000009">
    <property type="protein sequence ID" value="MFC6824206.1"/>
    <property type="molecule type" value="Genomic_DNA"/>
</dbReference>
<proteinExistence type="predicted"/>
<keyword evidence="1" id="KW-0472">Membrane</keyword>
<keyword evidence="1" id="KW-1133">Transmembrane helix</keyword>
<name>A0ABD5TUI4_9EURY</name>
<feature type="transmembrane region" description="Helical" evidence="1">
    <location>
        <begin position="29"/>
        <end position="51"/>
    </location>
</feature>
<organism evidence="2 3">
    <name type="scientific">Halopelagius fulvigenes</name>
    <dbReference type="NCBI Taxonomy" id="1198324"/>
    <lineage>
        <taxon>Archaea</taxon>
        <taxon>Methanobacteriati</taxon>
        <taxon>Methanobacteriota</taxon>
        <taxon>Stenosarchaea group</taxon>
        <taxon>Halobacteria</taxon>
        <taxon>Halobacteriales</taxon>
        <taxon>Haloferacaceae</taxon>
    </lineage>
</organism>
<dbReference type="AlphaFoldDB" id="A0ABD5TUI4"/>
<gene>
    <name evidence="2" type="ORF">ACFQEV_04245</name>
</gene>
<comment type="caution">
    <text evidence="2">The sequence shown here is derived from an EMBL/GenBank/DDBJ whole genome shotgun (WGS) entry which is preliminary data.</text>
</comment>
<evidence type="ECO:0000313" key="3">
    <source>
        <dbReference type="Proteomes" id="UP001596408"/>
    </source>
</evidence>
<evidence type="ECO:0000256" key="1">
    <source>
        <dbReference type="SAM" id="Phobius"/>
    </source>
</evidence>
<accession>A0ABD5TUI4</accession>
<evidence type="ECO:0000313" key="2">
    <source>
        <dbReference type="EMBL" id="MFC6824206.1"/>
    </source>
</evidence>
<sequence>MAGLVQRTARSIDDMWRSIWDDSSRGEKLVIAAFLLVTGLAIPVIPIVYLARFIAN</sequence>
<reference evidence="2 3" key="1">
    <citation type="journal article" date="2019" name="Int. J. Syst. Evol. Microbiol.">
        <title>The Global Catalogue of Microorganisms (GCM) 10K type strain sequencing project: providing services to taxonomists for standard genome sequencing and annotation.</title>
        <authorList>
            <consortium name="The Broad Institute Genomics Platform"/>
            <consortium name="The Broad Institute Genome Sequencing Center for Infectious Disease"/>
            <person name="Wu L."/>
            <person name="Ma J."/>
        </authorList>
    </citation>
    <scope>NUCLEOTIDE SEQUENCE [LARGE SCALE GENOMIC DNA]</scope>
    <source>
        <strain evidence="2 3">YIM 94188</strain>
    </source>
</reference>
<dbReference type="RefSeq" id="WP_379692873.1">
    <property type="nucleotide sequence ID" value="NZ_JBHSXH010000009.1"/>
</dbReference>